<evidence type="ECO:0000256" key="1">
    <source>
        <dbReference type="SAM" id="Phobius"/>
    </source>
</evidence>
<sequence length="147" mass="15820">MICSTVIFSLLVSVNAFAPQPRVFQPLSRPLSAARSTPVAKLDSRAAGLAAASLLAASVATTAVEPVSAHAMYDAPMTVAVKETREGVYGTYEVEIKPQDVDDAAGTFKSKDDTVKGKKKYIAVLGVLLFGSFVIPMLQYFWYVRED</sequence>
<keyword evidence="1" id="KW-0472">Membrane</keyword>
<dbReference type="AlphaFoldDB" id="A0A7S2B691"/>
<dbReference type="EMBL" id="HBGS01011170">
    <property type="protein sequence ID" value="CAD9387685.1"/>
    <property type="molecule type" value="Transcribed_RNA"/>
</dbReference>
<keyword evidence="1" id="KW-1133">Transmembrane helix</keyword>
<feature type="transmembrane region" description="Helical" evidence="1">
    <location>
        <begin position="121"/>
        <end position="142"/>
    </location>
</feature>
<gene>
    <name evidence="3" type="ORF">DSPE1174_LOCUS5869</name>
</gene>
<keyword evidence="2" id="KW-0732">Signal</keyword>
<feature type="signal peptide" evidence="2">
    <location>
        <begin position="1"/>
        <end position="16"/>
    </location>
</feature>
<proteinExistence type="predicted"/>
<reference evidence="3" key="1">
    <citation type="submission" date="2021-01" db="EMBL/GenBank/DDBJ databases">
        <authorList>
            <person name="Corre E."/>
            <person name="Pelletier E."/>
            <person name="Niang G."/>
            <person name="Scheremetjew M."/>
            <person name="Finn R."/>
            <person name="Kale V."/>
            <person name="Holt S."/>
            <person name="Cochrane G."/>
            <person name="Meng A."/>
            <person name="Brown T."/>
            <person name="Cohen L."/>
        </authorList>
    </citation>
    <scope>NUCLEOTIDE SEQUENCE</scope>
    <source>
        <strain evidence="3">CCMP1381</strain>
    </source>
</reference>
<keyword evidence="1" id="KW-0812">Transmembrane</keyword>
<name>A0A7S2B691_9STRA</name>
<organism evidence="3">
    <name type="scientific">Octactis speculum</name>
    <dbReference type="NCBI Taxonomy" id="3111310"/>
    <lineage>
        <taxon>Eukaryota</taxon>
        <taxon>Sar</taxon>
        <taxon>Stramenopiles</taxon>
        <taxon>Ochrophyta</taxon>
        <taxon>Dictyochophyceae</taxon>
        <taxon>Dictyochales</taxon>
        <taxon>Dictyochaceae</taxon>
        <taxon>Octactis</taxon>
    </lineage>
</organism>
<evidence type="ECO:0000313" key="3">
    <source>
        <dbReference type="EMBL" id="CAD9387685.1"/>
    </source>
</evidence>
<evidence type="ECO:0000256" key="2">
    <source>
        <dbReference type="SAM" id="SignalP"/>
    </source>
</evidence>
<accession>A0A7S2B691</accession>
<protein>
    <submittedName>
        <fullName evidence="3">Uncharacterized protein</fullName>
    </submittedName>
</protein>
<feature type="chain" id="PRO_5031309887" evidence="2">
    <location>
        <begin position="17"/>
        <end position="147"/>
    </location>
</feature>